<dbReference type="InterPro" id="IPR025665">
    <property type="entry name" value="Beta-barrel_OMP_2"/>
</dbReference>
<feature type="domain" description="Outer membrane protein beta-barrel" evidence="1">
    <location>
        <begin position="24"/>
        <end position="202"/>
    </location>
</feature>
<dbReference type="RefSeq" id="WP_063741810.1">
    <property type="nucleotide sequence ID" value="NZ_CP059075.1"/>
</dbReference>
<name>A0A8G2G2Z1_FLAPS</name>
<evidence type="ECO:0000259" key="1">
    <source>
        <dbReference type="Pfam" id="PF13568"/>
    </source>
</evidence>
<gene>
    <name evidence="2" type="ORF">H0H26_14375</name>
</gene>
<dbReference type="Pfam" id="PF13568">
    <property type="entry name" value="OMP_b-brl_2"/>
    <property type="match status" value="1"/>
</dbReference>
<evidence type="ECO:0000313" key="3">
    <source>
        <dbReference type="Proteomes" id="UP000596329"/>
    </source>
</evidence>
<sequence length="233" mass="26515">MQKKHYLCAFLFSCFLSYSQIRETFTYGLKIGGLQSTIGNLPEMITGRDNSLAKFTLVNKEVFGIEGGLFLNYKLPNTRVAIQAELLYRKSGDKVSYDNLSTGKSYELSFNYSYLTLGAIYKIYPLAGLNAGVGAFYSKNITPSDLEYKSNEYDGLYDTEYRQFYRDAILGKDDFSLAFSLGYEVEPGLHFDVRYYLGLSDVVSNKTPSFQFIENNNRTSIISICLGYSMHQW</sequence>
<dbReference type="AlphaFoldDB" id="A0A8G2G2Z1"/>
<accession>A0A8G2G2Z1</accession>
<organism evidence="2 3">
    <name type="scientific">Flavobacterium psychrophilum</name>
    <dbReference type="NCBI Taxonomy" id="96345"/>
    <lineage>
        <taxon>Bacteria</taxon>
        <taxon>Pseudomonadati</taxon>
        <taxon>Bacteroidota</taxon>
        <taxon>Flavobacteriia</taxon>
        <taxon>Flavobacteriales</taxon>
        <taxon>Flavobacteriaceae</taxon>
        <taxon>Flavobacterium</taxon>
    </lineage>
</organism>
<dbReference type="Proteomes" id="UP000596329">
    <property type="component" value="Chromosome"/>
</dbReference>
<evidence type="ECO:0000313" key="2">
    <source>
        <dbReference type="EMBL" id="QRE04029.1"/>
    </source>
</evidence>
<reference evidence="2 3" key="1">
    <citation type="submission" date="2020-07" db="EMBL/GenBank/DDBJ databases">
        <title>Genomic characterization of Flavobacterium psychrophilum strains.</title>
        <authorList>
            <person name="Castillo D."/>
            <person name="Jorgensen J."/>
            <person name="Middelboe M."/>
        </authorList>
    </citation>
    <scope>NUCLEOTIDE SEQUENCE [LARGE SCALE GENOMIC DNA]</scope>
    <source>
        <strain evidence="2 3">FPS-R7</strain>
    </source>
</reference>
<proteinExistence type="predicted"/>
<dbReference type="EMBL" id="CP059075">
    <property type="protein sequence ID" value="QRE04029.1"/>
    <property type="molecule type" value="Genomic_DNA"/>
</dbReference>
<protein>
    <submittedName>
        <fullName evidence="2">PorT family protein</fullName>
    </submittedName>
</protein>